<keyword evidence="5" id="KW-0067">ATP-binding</keyword>
<dbReference type="Proteomes" id="UP001626549">
    <property type="component" value="Chromosome"/>
</dbReference>
<comment type="similarity">
    <text evidence="5">Belongs to the uridine kinase family.</text>
</comment>
<dbReference type="Gene3D" id="3.40.50.300">
    <property type="entry name" value="P-loop containing nucleotide triphosphate hydrolases"/>
    <property type="match status" value="1"/>
</dbReference>
<organism evidence="7 8">
    <name type="scientific">Congregibacter brevis</name>
    <dbReference type="NCBI Taxonomy" id="3081201"/>
    <lineage>
        <taxon>Bacteria</taxon>
        <taxon>Pseudomonadati</taxon>
        <taxon>Pseudomonadota</taxon>
        <taxon>Gammaproteobacteria</taxon>
        <taxon>Cellvibrionales</taxon>
        <taxon>Halieaceae</taxon>
        <taxon>Congregibacter</taxon>
    </lineage>
</organism>
<dbReference type="RefSeq" id="WP_407326780.1">
    <property type="nucleotide sequence ID" value="NZ_CP136865.1"/>
</dbReference>
<name>A0ABZ0ICH1_9GAMM</name>
<evidence type="ECO:0000256" key="5">
    <source>
        <dbReference type="RuleBase" id="RU003825"/>
    </source>
</evidence>
<evidence type="ECO:0000256" key="2">
    <source>
        <dbReference type="ARBA" id="ARBA00022679"/>
    </source>
</evidence>
<dbReference type="InterPro" id="IPR027417">
    <property type="entry name" value="P-loop_NTPase"/>
</dbReference>
<evidence type="ECO:0000256" key="3">
    <source>
        <dbReference type="ARBA" id="ARBA00022741"/>
    </source>
</evidence>
<sequence length="213" mass="24315">MQPFVIAIAGPSGSGKSLFAETLCAELRRDAPQLDVVLIKEDAYYRDQSHVALEDREKVNYDHPEAIEQDLLASHLRSLSAGQPVESPMYDYTVHNRRQETVGIEPAPVIIVEGILLLTHRALREACHIKFYMDTPLDICLLRRMARDVKERGRSLDSVTDQYQESVRPMYHEFIKPSVRHADMVITRGGRNRVALDIVRNMLLSVFQSEEKT</sequence>
<comment type="subcellular location">
    <subcellularLocation>
        <location evidence="5">Cytoplasm</location>
    </subcellularLocation>
</comment>
<comment type="catalytic activity">
    <reaction evidence="5">
        <text>uridine + ATP = UMP + ADP + H(+)</text>
        <dbReference type="Rhea" id="RHEA:16825"/>
        <dbReference type="ChEBI" id="CHEBI:15378"/>
        <dbReference type="ChEBI" id="CHEBI:16704"/>
        <dbReference type="ChEBI" id="CHEBI:30616"/>
        <dbReference type="ChEBI" id="CHEBI:57865"/>
        <dbReference type="ChEBI" id="CHEBI:456216"/>
        <dbReference type="EC" id="2.7.1.48"/>
    </reaction>
</comment>
<comment type="catalytic activity">
    <reaction evidence="5">
        <text>cytidine + ATP = CMP + ADP + H(+)</text>
        <dbReference type="Rhea" id="RHEA:24674"/>
        <dbReference type="ChEBI" id="CHEBI:15378"/>
        <dbReference type="ChEBI" id="CHEBI:17562"/>
        <dbReference type="ChEBI" id="CHEBI:30616"/>
        <dbReference type="ChEBI" id="CHEBI:60377"/>
        <dbReference type="ChEBI" id="CHEBI:456216"/>
        <dbReference type="EC" id="2.7.1.48"/>
    </reaction>
</comment>
<keyword evidence="3 5" id="KW-0547">Nucleotide-binding</keyword>
<dbReference type="NCBIfam" id="NF004018">
    <property type="entry name" value="PRK05480.1"/>
    <property type="match status" value="1"/>
</dbReference>
<dbReference type="PRINTS" id="PR00988">
    <property type="entry name" value="URIDINKINASE"/>
</dbReference>
<keyword evidence="4 5" id="KW-0418">Kinase</keyword>
<proteinExistence type="inferred from homology"/>
<dbReference type="EC" id="2.7.1.48" evidence="5"/>
<dbReference type="EMBL" id="CP136865">
    <property type="protein sequence ID" value="WOJ96090.1"/>
    <property type="molecule type" value="Genomic_DNA"/>
</dbReference>
<gene>
    <name evidence="7" type="primary">udk</name>
    <name evidence="7" type="ORF">R0137_12670</name>
</gene>
<dbReference type="CDD" id="cd02023">
    <property type="entry name" value="UMPK"/>
    <property type="match status" value="1"/>
</dbReference>
<dbReference type="NCBIfam" id="TIGR00235">
    <property type="entry name" value="udk"/>
    <property type="match status" value="1"/>
</dbReference>
<evidence type="ECO:0000313" key="8">
    <source>
        <dbReference type="Proteomes" id="UP001626549"/>
    </source>
</evidence>
<evidence type="ECO:0000256" key="1">
    <source>
        <dbReference type="ARBA" id="ARBA00004690"/>
    </source>
</evidence>
<evidence type="ECO:0000259" key="6">
    <source>
        <dbReference type="Pfam" id="PF00485"/>
    </source>
</evidence>
<keyword evidence="2 5" id="KW-0808">Transferase</keyword>
<keyword evidence="8" id="KW-1185">Reference proteome</keyword>
<dbReference type="Pfam" id="PF00485">
    <property type="entry name" value="PRK"/>
    <property type="match status" value="1"/>
</dbReference>
<dbReference type="SUPFAM" id="SSF52540">
    <property type="entry name" value="P-loop containing nucleoside triphosphate hydrolases"/>
    <property type="match status" value="1"/>
</dbReference>
<accession>A0ABZ0ICH1</accession>
<dbReference type="InterPro" id="IPR000764">
    <property type="entry name" value="Uridine_kinase-like"/>
</dbReference>
<evidence type="ECO:0000256" key="4">
    <source>
        <dbReference type="ARBA" id="ARBA00022777"/>
    </source>
</evidence>
<dbReference type="GO" id="GO:0004849">
    <property type="term" value="F:uridine kinase activity"/>
    <property type="evidence" value="ECO:0007669"/>
    <property type="project" value="UniProtKB-EC"/>
</dbReference>
<keyword evidence="5" id="KW-0963">Cytoplasm</keyword>
<feature type="domain" description="Phosphoribulokinase/uridine kinase" evidence="6">
    <location>
        <begin position="5"/>
        <end position="194"/>
    </location>
</feature>
<dbReference type="PANTHER" id="PTHR10285">
    <property type="entry name" value="URIDINE KINASE"/>
    <property type="match status" value="1"/>
</dbReference>
<protein>
    <recommendedName>
        <fullName evidence="5">Uridine kinase</fullName>
        <ecNumber evidence="5">2.7.1.48</ecNumber>
    </recommendedName>
</protein>
<comment type="pathway">
    <text evidence="1 5">Pyrimidine metabolism; UMP biosynthesis via salvage pathway; UMP from uridine: step 1/1.</text>
</comment>
<reference evidence="7 8" key="1">
    <citation type="submission" date="2023-10" db="EMBL/GenBank/DDBJ databases">
        <title>Two novel species belonging to the OM43/NOR5 clade.</title>
        <authorList>
            <person name="Park M."/>
        </authorList>
    </citation>
    <scope>NUCLEOTIDE SEQUENCE [LARGE SCALE GENOMIC DNA]</scope>
    <source>
        <strain evidence="7 8">IMCC45268</strain>
    </source>
</reference>
<evidence type="ECO:0000313" key="7">
    <source>
        <dbReference type="EMBL" id="WOJ96090.1"/>
    </source>
</evidence>
<comment type="pathway">
    <text evidence="5">Pyrimidine metabolism; CTP biosynthesis via salvage pathway; CTP from cytidine: step 1/3.</text>
</comment>
<dbReference type="InterPro" id="IPR006083">
    <property type="entry name" value="PRK/URK"/>
</dbReference>